<reference evidence="2" key="1">
    <citation type="submission" date="2020-02" db="EMBL/GenBank/DDBJ databases">
        <authorList>
            <person name="Meier V. D."/>
        </authorList>
    </citation>
    <scope>NUCLEOTIDE SEQUENCE</scope>
    <source>
        <strain evidence="2">AVDCRST_MAG33</strain>
    </source>
</reference>
<feature type="compositionally biased region" description="Basic residues" evidence="1">
    <location>
        <begin position="108"/>
        <end position="121"/>
    </location>
</feature>
<feature type="compositionally biased region" description="Basic residues" evidence="1">
    <location>
        <begin position="147"/>
        <end position="164"/>
    </location>
</feature>
<feature type="compositionally biased region" description="Basic and acidic residues" evidence="1">
    <location>
        <begin position="38"/>
        <end position="58"/>
    </location>
</feature>
<organism evidence="2">
    <name type="scientific">uncultured Thermomicrobiales bacterium</name>
    <dbReference type="NCBI Taxonomy" id="1645740"/>
    <lineage>
        <taxon>Bacteria</taxon>
        <taxon>Pseudomonadati</taxon>
        <taxon>Thermomicrobiota</taxon>
        <taxon>Thermomicrobia</taxon>
        <taxon>Thermomicrobiales</taxon>
        <taxon>environmental samples</taxon>
    </lineage>
</organism>
<feature type="non-terminal residue" evidence="2">
    <location>
        <position position="197"/>
    </location>
</feature>
<gene>
    <name evidence="2" type="ORF">AVDCRST_MAG33-2589</name>
</gene>
<sequence length="197" mass="22595">GPRHPVQRRLRRPRGPGLLRDHAGRRPDRPSLPAGSRRLADGDDRGCRRLERHGDHHGLPPLLPHRHDPEDDHPVPVRPRDRGPRPGRGRGPDRAGQRGSAGRDDARRRRLHLVRQLRRRPDHPLRGRWDANGPRGLPRPEDDEHRVRRGRAHHGLRHQRGRARTPRDGAAGRITVPLHARRPRQAPVPLPDPHPRL</sequence>
<feature type="region of interest" description="Disordered" evidence="1">
    <location>
        <begin position="1"/>
        <end position="197"/>
    </location>
</feature>
<proteinExistence type="predicted"/>
<feature type="compositionally biased region" description="Basic and acidic residues" evidence="1">
    <location>
        <begin position="65"/>
        <end position="107"/>
    </location>
</feature>
<feature type="non-terminal residue" evidence="2">
    <location>
        <position position="1"/>
    </location>
</feature>
<feature type="compositionally biased region" description="Basic and acidic residues" evidence="1">
    <location>
        <begin position="19"/>
        <end position="29"/>
    </location>
</feature>
<feature type="compositionally biased region" description="Basic residues" evidence="1">
    <location>
        <begin position="1"/>
        <end position="14"/>
    </location>
</feature>
<name>A0A6J4VBI7_9BACT</name>
<feature type="compositionally biased region" description="Pro residues" evidence="1">
    <location>
        <begin position="186"/>
        <end position="197"/>
    </location>
</feature>
<dbReference type="EMBL" id="CADCWK010000303">
    <property type="protein sequence ID" value="CAA9571621.1"/>
    <property type="molecule type" value="Genomic_DNA"/>
</dbReference>
<protein>
    <submittedName>
        <fullName evidence="2">Uncharacterized protein</fullName>
    </submittedName>
</protein>
<evidence type="ECO:0000256" key="1">
    <source>
        <dbReference type="SAM" id="MobiDB-lite"/>
    </source>
</evidence>
<evidence type="ECO:0000313" key="2">
    <source>
        <dbReference type="EMBL" id="CAA9571621.1"/>
    </source>
</evidence>
<dbReference type="AlphaFoldDB" id="A0A6J4VBI7"/>
<accession>A0A6J4VBI7</accession>